<reference evidence="2 3" key="1">
    <citation type="journal article" date="2018" name="Front. Plant Sci.">
        <title>Red Clover (Trifolium pratense) and Zigzag Clover (T. medium) - A Picture of Genomic Similarities and Differences.</title>
        <authorList>
            <person name="Dluhosova J."/>
            <person name="Istvanek J."/>
            <person name="Nedelnik J."/>
            <person name="Repkova J."/>
        </authorList>
    </citation>
    <scope>NUCLEOTIDE SEQUENCE [LARGE SCALE GENOMIC DNA]</scope>
    <source>
        <strain evidence="3">cv. 10/8</strain>
        <tissue evidence="2">Leaf</tissue>
    </source>
</reference>
<organism evidence="2 3">
    <name type="scientific">Trifolium medium</name>
    <dbReference type="NCBI Taxonomy" id="97028"/>
    <lineage>
        <taxon>Eukaryota</taxon>
        <taxon>Viridiplantae</taxon>
        <taxon>Streptophyta</taxon>
        <taxon>Embryophyta</taxon>
        <taxon>Tracheophyta</taxon>
        <taxon>Spermatophyta</taxon>
        <taxon>Magnoliopsida</taxon>
        <taxon>eudicotyledons</taxon>
        <taxon>Gunneridae</taxon>
        <taxon>Pentapetalae</taxon>
        <taxon>rosids</taxon>
        <taxon>fabids</taxon>
        <taxon>Fabales</taxon>
        <taxon>Fabaceae</taxon>
        <taxon>Papilionoideae</taxon>
        <taxon>50 kb inversion clade</taxon>
        <taxon>NPAAA clade</taxon>
        <taxon>Hologalegina</taxon>
        <taxon>IRL clade</taxon>
        <taxon>Trifolieae</taxon>
        <taxon>Trifolium</taxon>
    </lineage>
</organism>
<dbReference type="AlphaFoldDB" id="A0A392UE07"/>
<sequence length="68" mass="7492">QEHQRDSTATWSQNYCSGGKPTLEEKHITLSFEVEKSSSTPRSSQRASCSGTALTAEQEKRPHSSPRG</sequence>
<feature type="compositionally biased region" description="Low complexity" evidence="1">
    <location>
        <begin position="37"/>
        <end position="50"/>
    </location>
</feature>
<feature type="compositionally biased region" description="Polar residues" evidence="1">
    <location>
        <begin position="7"/>
        <end position="16"/>
    </location>
</feature>
<dbReference type="EMBL" id="LXQA010786240">
    <property type="protein sequence ID" value="MCI70944.1"/>
    <property type="molecule type" value="Genomic_DNA"/>
</dbReference>
<evidence type="ECO:0000313" key="3">
    <source>
        <dbReference type="Proteomes" id="UP000265520"/>
    </source>
</evidence>
<accession>A0A392UE07</accession>
<feature type="compositionally biased region" description="Basic and acidic residues" evidence="1">
    <location>
        <begin position="22"/>
        <end position="36"/>
    </location>
</feature>
<feature type="region of interest" description="Disordered" evidence="1">
    <location>
        <begin position="1"/>
        <end position="68"/>
    </location>
</feature>
<keyword evidence="3" id="KW-1185">Reference proteome</keyword>
<evidence type="ECO:0000313" key="2">
    <source>
        <dbReference type="EMBL" id="MCI70944.1"/>
    </source>
</evidence>
<name>A0A392UE07_9FABA</name>
<comment type="caution">
    <text evidence="2">The sequence shown here is derived from an EMBL/GenBank/DDBJ whole genome shotgun (WGS) entry which is preliminary data.</text>
</comment>
<feature type="non-terminal residue" evidence="2">
    <location>
        <position position="1"/>
    </location>
</feature>
<protein>
    <submittedName>
        <fullName evidence="2">Uncharacterized protein</fullName>
    </submittedName>
</protein>
<evidence type="ECO:0000256" key="1">
    <source>
        <dbReference type="SAM" id="MobiDB-lite"/>
    </source>
</evidence>
<proteinExistence type="predicted"/>
<dbReference type="Proteomes" id="UP000265520">
    <property type="component" value="Unassembled WGS sequence"/>
</dbReference>